<keyword evidence="3" id="KW-0804">Transcription</keyword>
<dbReference type="SMART" id="SM00895">
    <property type="entry name" value="FCD"/>
    <property type="match status" value="1"/>
</dbReference>
<feature type="domain" description="HTH gntR-type" evidence="4">
    <location>
        <begin position="14"/>
        <end position="81"/>
    </location>
</feature>
<dbReference type="PANTHER" id="PTHR43537">
    <property type="entry name" value="TRANSCRIPTIONAL REGULATOR, GNTR FAMILY"/>
    <property type="match status" value="1"/>
</dbReference>
<sequence>MKLLNGTQGKGTKASLREQAYDTLKRRILTCDLRPGEAVTVAELSGSLGIGRTPVTQAIDRLMLDGLVDVMPRKGVVVSPVSLDHLVEIIEVRLLNEVQAARWATRNVTAQQIQQMRDNIQMMHKAAQTREIADLIALDSAFHKLIAKSARNGIVAELLSNLHDRSLRFWTLSLRIPDRNNRVCEQHSAIVDALELGDADAAAQALIDHITDFQASIMGQINRF</sequence>
<name>A0A2M8J5E6_9RHOB</name>
<reference evidence="5 6" key="1">
    <citation type="journal article" date="2018" name="Int. J. Syst. Evol. Microbiol.">
        <title>Pseudooceanicola lipolyticus sp. nov., a marine alphaproteobacterium, reclassification of Oceanicola flagellatus as Pseudooceanicola flagellatus comb. nov. and emended description of the genus Pseudooceanicola.</title>
        <authorList>
            <person name="Huang M.-M."/>
            <person name="Guo L.-L."/>
            <person name="Wu Y.-H."/>
            <person name="Lai Q.-L."/>
            <person name="Shao Z.-Z."/>
            <person name="Wang C.-S."/>
            <person name="Wu M."/>
            <person name="Xu X.-W."/>
        </authorList>
    </citation>
    <scope>NUCLEOTIDE SEQUENCE [LARGE SCALE GENOMIC DNA]</scope>
    <source>
        <strain evidence="5 6">157</strain>
    </source>
</reference>
<dbReference type="InterPro" id="IPR000524">
    <property type="entry name" value="Tscrpt_reg_HTH_GntR"/>
</dbReference>
<dbReference type="Pfam" id="PF00392">
    <property type="entry name" value="GntR"/>
    <property type="match status" value="1"/>
</dbReference>
<dbReference type="InterPro" id="IPR036390">
    <property type="entry name" value="WH_DNA-bd_sf"/>
</dbReference>
<dbReference type="SUPFAM" id="SSF46785">
    <property type="entry name" value="Winged helix' DNA-binding domain"/>
    <property type="match status" value="1"/>
</dbReference>
<dbReference type="GO" id="GO:0003677">
    <property type="term" value="F:DNA binding"/>
    <property type="evidence" value="ECO:0007669"/>
    <property type="project" value="UniProtKB-KW"/>
</dbReference>
<dbReference type="SUPFAM" id="SSF48008">
    <property type="entry name" value="GntR ligand-binding domain-like"/>
    <property type="match status" value="1"/>
</dbReference>
<proteinExistence type="predicted"/>
<keyword evidence="1" id="KW-0805">Transcription regulation</keyword>
<dbReference type="PROSITE" id="PS50949">
    <property type="entry name" value="HTH_GNTR"/>
    <property type="match status" value="1"/>
</dbReference>
<dbReference type="InterPro" id="IPR011711">
    <property type="entry name" value="GntR_C"/>
</dbReference>
<dbReference type="Gene3D" id="1.20.120.530">
    <property type="entry name" value="GntR ligand-binding domain-like"/>
    <property type="match status" value="1"/>
</dbReference>
<dbReference type="Pfam" id="PF07729">
    <property type="entry name" value="FCD"/>
    <property type="match status" value="1"/>
</dbReference>
<dbReference type="Gene3D" id="1.10.10.10">
    <property type="entry name" value="Winged helix-like DNA-binding domain superfamily/Winged helix DNA-binding domain"/>
    <property type="match status" value="1"/>
</dbReference>
<dbReference type="Proteomes" id="UP000231553">
    <property type="component" value="Unassembled WGS sequence"/>
</dbReference>
<evidence type="ECO:0000313" key="5">
    <source>
        <dbReference type="EMBL" id="PJE38010.1"/>
    </source>
</evidence>
<dbReference type="PANTHER" id="PTHR43537:SF24">
    <property type="entry name" value="GLUCONATE OPERON TRANSCRIPTIONAL REPRESSOR"/>
    <property type="match status" value="1"/>
</dbReference>
<dbReference type="GO" id="GO:0003700">
    <property type="term" value="F:DNA-binding transcription factor activity"/>
    <property type="evidence" value="ECO:0007669"/>
    <property type="project" value="InterPro"/>
</dbReference>
<evidence type="ECO:0000259" key="4">
    <source>
        <dbReference type="PROSITE" id="PS50949"/>
    </source>
</evidence>
<dbReference type="SMART" id="SM00345">
    <property type="entry name" value="HTH_GNTR"/>
    <property type="match status" value="1"/>
</dbReference>
<dbReference type="EMBL" id="PGTB01000006">
    <property type="protein sequence ID" value="PJE38010.1"/>
    <property type="molecule type" value="Genomic_DNA"/>
</dbReference>
<dbReference type="InterPro" id="IPR036388">
    <property type="entry name" value="WH-like_DNA-bd_sf"/>
</dbReference>
<protein>
    <submittedName>
        <fullName evidence="5">GntR family transcriptional regulator</fullName>
    </submittedName>
</protein>
<keyword evidence="2" id="KW-0238">DNA-binding</keyword>
<evidence type="ECO:0000313" key="6">
    <source>
        <dbReference type="Proteomes" id="UP000231553"/>
    </source>
</evidence>
<evidence type="ECO:0000256" key="3">
    <source>
        <dbReference type="ARBA" id="ARBA00023163"/>
    </source>
</evidence>
<evidence type="ECO:0000256" key="1">
    <source>
        <dbReference type="ARBA" id="ARBA00023015"/>
    </source>
</evidence>
<accession>A0A2M8J5E6</accession>
<dbReference type="AlphaFoldDB" id="A0A2M8J5E6"/>
<organism evidence="5 6">
    <name type="scientific">Pseudooceanicola lipolyticus</name>
    <dbReference type="NCBI Taxonomy" id="2029104"/>
    <lineage>
        <taxon>Bacteria</taxon>
        <taxon>Pseudomonadati</taxon>
        <taxon>Pseudomonadota</taxon>
        <taxon>Alphaproteobacteria</taxon>
        <taxon>Rhodobacterales</taxon>
        <taxon>Paracoccaceae</taxon>
        <taxon>Pseudooceanicola</taxon>
    </lineage>
</organism>
<dbReference type="InterPro" id="IPR008920">
    <property type="entry name" value="TF_FadR/GntR_C"/>
</dbReference>
<dbReference type="CDD" id="cd07377">
    <property type="entry name" value="WHTH_GntR"/>
    <property type="match status" value="1"/>
</dbReference>
<dbReference type="OrthoDB" id="9028214at2"/>
<keyword evidence="6" id="KW-1185">Reference proteome</keyword>
<dbReference type="RefSeq" id="WP_100161375.1">
    <property type="nucleotide sequence ID" value="NZ_PGTB01000006.1"/>
</dbReference>
<gene>
    <name evidence="5" type="ORF">CVM52_04340</name>
</gene>
<comment type="caution">
    <text evidence="5">The sequence shown here is derived from an EMBL/GenBank/DDBJ whole genome shotgun (WGS) entry which is preliminary data.</text>
</comment>
<evidence type="ECO:0000256" key="2">
    <source>
        <dbReference type="ARBA" id="ARBA00023125"/>
    </source>
</evidence>